<dbReference type="SMART" id="SM00191">
    <property type="entry name" value="Int_alpha"/>
    <property type="match status" value="2"/>
</dbReference>
<dbReference type="PROSITE" id="PS51257">
    <property type="entry name" value="PROKAR_LIPOPROTEIN"/>
    <property type="match status" value="1"/>
</dbReference>
<dbReference type="InterPro" id="IPR013517">
    <property type="entry name" value="FG-GAP"/>
</dbReference>
<evidence type="ECO:0000259" key="5">
    <source>
        <dbReference type="Pfam" id="PF07593"/>
    </source>
</evidence>
<feature type="chain" id="PRO_5016232719" evidence="4">
    <location>
        <begin position="21"/>
        <end position="1162"/>
    </location>
</feature>
<reference evidence="6 7" key="1">
    <citation type="submission" date="2018-05" db="EMBL/GenBank/DDBJ databases">
        <title>Complete genome sequence of Arcticibacterium luteifluviistationis SM1504T, a cytophagaceae bacterium isolated from Arctic surface seawater.</title>
        <authorList>
            <person name="Li Y."/>
            <person name="Qin Q.-L."/>
        </authorList>
    </citation>
    <scope>NUCLEOTIDE SEQUENCE [LARGE SCALE GENOMIC DNA]</scope>
    <source>
        <strain evidence="6 7">SM1504</strain>
    </source>
</reference>
<evidence type="ECO:0000256" key="3">
    <source>
        <dbReference type="ARBA" id="ARBA00023180"/>
    </source>
</evidence>
<dbReference type="EMBL" id="CP029480">
    <property type="protein sequence ID" value="AWV98141.1"/>
    <property type="molecule type" value="Genomic_DNA"/>
</dbReference>
<evidence type="ECO:0000256" key="2">
    <source>
        <dbReference type="ARBA" id="ARBA00022737"/>
    </source>
</evidence>
<dbReference type="AlphaFoldDB" id="A0A2Z4GAJ0"/>
<dbReference type="KEGG" id="als:DJ013_08135"/>
<gene>
    <name evidence="6" type="ORF">DJ013_08135</name>
</gene>
<keyword evidence="1 4" id="KW-0732">Signal</keyword>
<dbReference type="Pfam" id="PF07593">
    <property type="entry name" value="UnbV_ASPIC"/>
    <property type="match status" value="1"/>
</dbReference>
<dbReference type="Gene3D" id="2.130.10.130">
    <property type="entry name" value="Integrin alpha, N-terminal"/>
    <property type="match status" value="4"/>
</dbReference>
<name>A0A2Z4GAJ0_9BACT</name>
<dbReference type="PANTHER" id="PTHR16026:SF0">
    <property type="entry name" value="CARTILAGE ACIDIC PROTEIN 1"/>
    <property type="match status" value="1"/>
</dbReference>
<evidence type="ECO:0000256" key="1">
    <source>
        <dbReference type="ARBA" id="ARBA00022729"/>
    </source>
</evidence>
<dbReference type="SUPFAM" id="SSF69318">
    <property type="entry name" value="Integrin alpha N-terminal domain"/>
    <property type="match status" value="3"/>
</dbReference>
<dbReference type="PANTHER" id="PTHR16026">
    <property type="entry name" value="CARTILAGE ACIDIC PROTEIN 1"/>
    <property type="match status" value="1"/>
</dbReference>
<feature type="domain" description="ASPIC/UnbV" evidence="5">
    <location>
        <begin position="527"/>
        <end position="592"/>
    </location>
</feature>
<dbReference type="InterPro" id="IPR013519">
    <property type="entry name" value="Int_alpha_beta-p"/>
</dbReference>
<keyword evidence="2" id="KW-0677">Repeat</keyword>
<accession>A0A2Z4GAJ0</accession>
<dbReference type="InterPro" id="IPR027039">
    <property type="entry name" value="Crtac1"/>
</dbReference>
<keyword evidence="3" id="KW-0325">Glycoprotein</keyword>
<feature type="signal peptide" evidence="4">
    <location>
        <begin position="1"/>
        <end position="20"/>
    </location>
</feature>
<protein>
    <submittedName>
        <fullName evidence="6">RNA-binding protein</fullName>
    </submittedName>
</protein>
<dbReference type="InterPro" id="IPR028994">
    <property type="entry name" value="Integrin_alpha_N"/>
</dbReference>
<evidence type="ECO:0000313" key="7">
    <source>
        <dbReference type="Proteomes" id="UP000249873"/>
    </source>
</evidence>
<dbReference type="Proteomes" id="UP000249873">
    <property type="component" value="Chromosome"/>
</dbReference>
<dbReference type="InterPro" id="IPR011519">
    <property type="entry name" value="UnbV_ASPIC"/>
</dbReference>
<keyword evidence="7" id="KW-1185">Reference proteome</keyword>
<proteinExistence type="predicted"/>
<dbReference type="OrthoDB" id="1488345at2"/>
<evidence type="ECO:0000313" key="6">
    <source>
        <dbReference type="EMBL" id="AWV98141.1"/>
    </source>
</evidence>
<dbReference type="Pfam" id="PF13517">
    <property type="entry name" value="FG-GAP_3"/>
    <property type="match status" value="4"/>
</dbReference>
<organism evidence="6 7">
    <name type="scientific">Arcticibacterium luteifluviistationis</name>
    <dbReference type="NCBI Taxonomy" id="1784714"/>
    <lineage>
        <taxon>Bacteria</taxon>
        <taxon>Pseudomonadati</taxon>
        <taxon>Bacteroidota</taxon>
        <taxon>Cytophagia</taxon>
        <taxon>Cytophagales</taxon>
        <taxon>Leadbetterellaceae</taxon>
        <taxon>Arcticibacterium</taxon>
    </lineage>
</organism>
<sequence>MNTSMKFRFILLLLCGLSLASCDRTESRFELLESTITGVDFNNKIIENDSINILTYDYTYNGGGVALEDFNNDGLKDIFFSANMTGNKLYVNKGDMKFEDVSNTLGDQSETKWCTAAVAVDINNDGWLDIYVPASSTTNSLPEIRENMLYVNTGASGSFGFKEMAKEYGVNSTAFTEGAAFLDYDNDGDLDLYVLNNVIDHTPNYYRQKVVDGTYPNNDQLLKNEWNEALGHPVFVDVSKDAGIVIEGFGLGVNITDINKDGFKDIYVTNDYAADDILYINNGNGTFTDKAKDYFKHTSNSAMGNDIADINNDGLADVLALDMMPEDNYRKKMFVSATNPDRFRASDQFDYTYQYMRNTLQLNSGKDRDFQEIGLFSGIAETDWSWTPSLADFDNDGLRDLLVTNGFPKDVTDKDFVAYRAESSQLASKDFLLSQIPEVRISNYAYKNTDGLRFKDVTDSWGLKIPSFSSGAAYADLDNDGDLDYVVNNTNDIAFVYKNRTRELDPESSNFVNITFKGNDKNPKGVGAMLIGTIDNEDDYFFELNPYRGYKSTIAAECNIGLGTRSEIKKLRVIWPNGKSQVLDNVKANQFLELNIKEATENFEWKSEVKPTILNEVTGFDYTHHEFPFLDFNIQNSMPFSLAQMGPGMAVGDVNGDGLEDVFVGGAKFKKGVFLIQTKDGSFNTQDLLPAIDTTQKRSEDTGVLLFDADGDGDKDLYIVSGGNEDFPNANSFQDRFYENRDGLFIELPSALPQFTISGACARAADYDNDGDLDLFVSGRNSPMQYPKATSSFILRNDSKKGKPKFTNVTNDDAPGLIDIGMICDALWTDYDNDGDEDLMVAGDFMAISFFNNDNGKLKKVEKTGIEDYSGIWNSITAGDFDQDGDIDYVVGNVGENALFKGTKEKPAMLLSGDFDNNDRYDVLPFLYFPDGNGGEVLAPYNGKGDISNQYNPFRNRFTTYKEYSKATIDNLLTKEEMAVAIKHYLNHNATSYIENLGDGKFSLKKMPVEVQFAPAYGLLTDDFNEDGLLDVMVIGNNFGNELLVGKLDASNGLLLLGDGFGNFSVAKNSGLNIPGDARGLVKIIDGKNQELVLASQNKSKAKMYLTPKTGKLYKLKDTDRRVSYEFNGKKVSFEVYFGSSFLSQSSRNVLIPENATNVKIE</sequence>
<evidence type="ECO:0000256" key="4">
    <source>
        <dbReference type="SAM" id="SignalP"/>
    </source>
</evidence>